<evidence type="ECO:0000256" key="3">
    <source>
        <dbReference type="ARBA" id="ARBA00022475"/>
    </source>
</evidence>
<keyword evidence="5" id="KW-0133">Cell shape</keyword>
<evidence type="ECO:0000256" key="7">
    <source>
        <dbReference type="ARBA" id="ARBA00023136"/>
    </source>
</evidence>
<dbReference type="InterPro" id="IPR007227">
    <property type="entry name" value="Cell_shape_determining_MreD"/>
</dbReference>
<comment type="subcellular location">
    <subcellularLocation>
        <location evidence="1">Cell membrane</location>
        <topology evidence="1">Multi-pass membrane protein</topology>
    </subcellularLocation>
</comment>
<comment type="caution">
    <text evidence="9">The sequence shown here is derived from an EMBL/GenBank/DDBJ whole genome shotgun (WGS) entry which is preliminary data.</text>
</comment>
<comment type="similarity">
    <text evidence="2">Belongs to the MreD family.</text>
</comment>
<reference evidence="9 10" key="1">
    <citation type="submission" date="2022-04" db="EMBL/GenBank/DDBJ databases">
        <title>Genome diversity in the genus Frankia.</title>
        <authorList>
            <person name="Carlos-Shanley C."/>
            <person name="Hahn D."/>
        </authorList>
    </citation>
    <scope>NUCLEOTIDE SEQUENCE [LARGE SCALE GENOMIC DNA]</scope>
    <source>
        <strain evidence="9 10">Ag45/Mut15</strain>
    </source>
</reference>
<feature type="transmembrane region" description="Helical" evidence="8">
    <location>
        <begin position="107"/>
        <end position="126"/>
    </location>
</feature>
<keyword evidence="10" id="KW-1185">Reference proteome</keyword>
<feature type="transmembrane region" description="Helical" evidence="8">
    <location>
        <begin position="15"/>
        <end position="35"/>
    </location>
</feature>
<sequence length="180" mass="18263">MWEILDSDESVRVRSVVAAVLMLLVAIVAQVSVVARFNLPGGRLDLVLVLLASIALIEGPLVGAISGFVAGLAGDLASTHVLGQSALVMCLIGYAVGLVMDAAERSVAVPLAVIGGASVLGTLGYAAMTSLLGEAAMTGGEAIRRAVVAGLYAVIATPFVFPLLLRGARRLAGDRGRGGR</sequence>
<evidence type="ECO:0000256" key="4">
    <source>
        <dbReference type="ARBA" id="ARBA00022692"/>
    </source>
</evidence>
<dbReference type="Pfam" id="PF04093">
    <property type="entry name" value="MreD"/>
    <property type="match status" value="1"/>
</dbReference>
<dbReference type="EMBL" id="JALKFT010000009">
    <property type="protein sequence ID" value="MCK9876365.1"/>
    <property type="molecule type" value="Genomic_DNA"/>
</dbReference>
<evidence type="ECO:0000313" key="9">
    <source>
        <dbReference type="EMBL" id="MCK9876365.1"/>
    </source>
</evidence>
<organism evidence="9 10">
    <name type="scientific">Frankia umida</name>
    <dbReference type="NCBI Taxonomy" id="573489"/>
    <lineage>
        <taxon>Bacteria</taxon>
        <taxon>Bacillati</taxon>
        <taxon>Actinomycetota</taxon>
        <taxon>Actinomycetes</taxon>
        <taxon>Frankiales</taxon>
        <taxon>Frankiaceae</taxon>
        <taxon>Frankia</taxon>
    </lineage>
</organism>
<evidence type="ECO:0000256" key="8">
    <source>
        <dbReference type="SAM" id="Phobius"/>
    </source>
</evidence>
<feature type="transmembrane region" description="Helical" evidence="8">
    <location>
        <begin position="81"/>
        <end position="100"/>
    </location>
</feature>
<evidence type="ECO:0000313" key="10">
    <source>
        <dbReference type="Proteomes" id="UP001201873"/>
    </source>
</evidence>
<keyword evidence="6 8" id="KW-1133">Transmembrane helix</keyword>
<keyword evidence="3" id="KW-1003">Cell membrane</keyword>
<proteinExistence type="inferred from homology"/>
<dbReference type="Gene3D" id="1.10.1760.20">
    <property type="match status" value="1"/>
</dbReference>
<feature type="transmembrane region" description="Helical" evidence="8">
    <location>
        <begin position="47"/>
        <end position="69"/>
    </location>
</feature>
<keyword evidence="4 8" id="KW-0812">Transmembrane</keyword>
<keyword evidence="7 8" id="KW-0472">Membrane</keyword>
<name>A0ABT0JXU6_9ACTN</name>
<dbReference type="Proteomes" id="UP001201873">
    <property type="component" value="Unassembled WGS sequence"/>
</dbReference>
<feature type="transmembrane region" description="Helical" evidence="8">
    <location>
        <begin position="146"/>
        <end position="165"/>
    </location>
</feature>
<evidence type="ECO:0000256" key="5">
    <source>
        <dbReference type="ARBA" id="ARBA00022960"/>
    </source>
</evidence>
<gene>
    <name evidence="9" type="primary">mreD</name>
    <name evidence="9" type="ORF">MXD59_11370</name>
</gene>
<dbReference type="RefSeq" id="WP_248824649.1">
    <property type="nucleotide sequence ID" value="NZ_JALKFT010000009.1"/>
</dbReference>
<evidence type="ECO:0000256" key="6">
    <source>
        <dbReference type="ARBA" id="ARBA00022989"/>
    </source>
</evidence>
<protein>
    <submittedName>
        <fullName evidence="9">Rod shape-determining protein MreD</fullName>
    </submittedName>
</protein>
<dbReference type="NCBIfam" id="TIGR03426">
    <property type="entry name" value="shape_MreD"/>
    <property type="match status" value="1"/>
</dbReference>
<evidence type="ECO:0000256" key="1">
    <source>
        <dbReference type="ARBA" id="ARBA00004651"/>
    </source>
</evidence>
<accession>A0ABT0JXU6</accession>
<evidence type="ECO:0000256" key="2">
    <source>
        <dbReference type="ARBA" id="ARBA00007776"/>
    </source>
</evidence>